<evidence type="ECO:0000256" key="2">
    <source>
        <dbReference type="SAM" id="MobiDB-lite"/>
    </source>
</evidence>
<dbReference type="SUPFAM" id="SSF56176">
    <property type="entry name" value="FAD-binding/transporter-associated domain-like"/>
    <property type="match status" value="1"/>
</dbReference>
<dbReference type="InterPro" id="IPR016167">
    <property type="entry name" value="FAD-bd_PCMH_sub1"/>
</dbReference>
<dbReference type="PROSITE" id="PS51387">
    <property type="entry name" value="FAD_PCMH"/>
    <property type="match status" value="1"/>
</dbReference>
<dbReference type="Pfam" id="PF04030">
    <property type="entry name" value="ALO"/>
    <property type="match status" value="1"/>
</dbReference>
<reference evidence="4 5" key="1">
    <citation type="journal article" date="2019" name="Sci. Rep.">
        <title>Extended insight into the Mycobacterium chelonae-abscessus complex through whole genome sequencing of Mycobacterium salmoniphilum outbreak and Mycobacterium salmoniphilum-like strains.</title>
        <authorList>
            <person name="Behra P.R.K."/>
            <person name="Das S."/>
            <person name="Pettersson B.M.F."/>
            <person name="Shirreff L."/>
            <person name="DuCote T."/>
            <person name="Jacobsson K.G."/>
            <person name="Ennis D.G."/>
            <person name="Kirsebom L.A."/>
        </authorList>
    </citation>
    <scope>NUCLEOTIDE SEQUENCE [LARGE SCALE GENOMIC DNA]</scope>
    <source>
        <strain evidence="4 5">DSM 45524</strain>
    </source>
</reference>
<dbReference type="PANTHER" id="PTHR43762:SF1">
    <property type="entry name" value="D-ARABINONO-1,4-LACTONE OXIDASE"/>
    <property type="match status" value="1"/>
</dbReference>
<dbReference type="GO" id="GO:0071949">
    <property type="term" value="F:FAD binding"/>
    <property type="evidence" value="ECO:0007669"/>
    <property type="project" value="InterPro"/>
</dbReference>
<dbReference type="Pfam" id="PF01565">
    <property type="entry name" value="FAD_binding_4"/>
    <property type="match status" value="1"/>
</dbReference>
<feature type="region of interest" description="Disordered" evidence="2">
    <location>
        <begin position="1"/>
        <end position="27"/>
    </location>
</feature>
<dbReference type="Gene3D" id="3.30.43.10">
    <property type="entry name" value="Uridine Diphospho-n-acetylenolpyruvylglucosamine Reductase, domain 2"/>
    <property type="match status" value="1"/>
</dbReference>
<proteinExistence type="predicted"/>
<dbReference type="PANTHER" id="PTHR43762">
    <property type="entry name" value="L-GULONOLACTONE OXIDASE"/>
    <property type="match status" value="1"/>
</dbReference>
<dbReference type="AlphaFoldDB" id="A0A4R5PGY3"/>
<dbReference type="GO" id="GO:0016020">
    <property type="term" value="C:membrane"/>
    <property type="evidence" value="ECO:0007669"/>
    <property type="project" value="InterPro"/>
</dbReference>
<keyword evidence="1" id="KW-0560">Oxidoreductase</keyword>
<dbReference type="InterPro" id="IPR006094">
    <property type="entry name" value="Oxid_FAD_bind_N"/>
</dbReference>
<name>A0A4R5PGY3_9MYCO</name>
<feature type="domain" description="FAD-binding PCMH-type" evidence="3">
    <location>
        <begin position="56"/>
        <end position="240"/>
    </location>
</feature>
<comment type="caution">
    <text evidence="4">The sequence shown here is derived from an EMBL/GenBank/DDBJ whole genome shotgun (WGS) entry which is preliminary data.</text>
</comment>
<protein>
    <submittedName>
        <fullName evidence="4">FAD-binding oxidoreductase</fullName>
    </submittedName>
</protein>
<dbReference type="EMBL" id="RXLR01000007">
    <property type="protein sequence ID" value="TDH25008.1"/>
    <property type="molecule type" value="Genomic_DNA"/>
</dbReference>
<evidence type="ECO:0000256" key="1">
    <source>
        <dbReference type="ARBA" id="ARBA00023002"/>
    </source>
</evidence>
<dbReference type="InterPro" id="IPR036318">
    <property type="entry name" value="FAD-bd_PCMH-like_sf"/>
</dbReference>
<evidence type="ECO:0000313" key="4">
    <source>
        <dbReference type="EMBL" id="TDH25008.1"/>
    </source>
</evidence>
<dbReference type="Proteomes" id="UP000295627">
    <property type="component" value="Unassembled WGS sequence"/>
</dbReference>
<dbReference type="InterPro" id="IPR007173">
    <property type="entry name" value="ALO_C"/>
</dbReference>
<dbReference type="InterPro" id="IPR016166">
    <property type="entry name" value="FAD-bd_PCMH"/>
</dbReference>
<dbReference type="Gene3D" id="1.10.45.10">
    <property type="entry name" value="Vanillyl-alcohol Oxidase, Chain A, domain 4"/>
    <property type="match status" value="1"/>
</dbReference>
<dbReference type="Gene3D" id="3.30.465.10">
    <property type="match status" value="1"/>
</dbReference>
<sequence>MAGARGLRHRAGDGYGHQLHRPARGDLPDPLSRYAQLPMTTPKSELPLTPRALTGFGRTAPTVAHVLSTPDVDVIAEAVRRVADASSSSPAHLRRGIVARGLGRSYGDHACNGGGIVVDMTPLNRVHSISAETAIADVDAGVSLDQLMKAALPFGLWVPVLPGTRQVTVGGAIGSDIHGKNHHSAGSFGNHVLSLDLLMADGEVHTITPDGPDSELFWATVGGNGLTGIVVRARIAMTRTETAYFIADGVATRDLDETIAVHQDGSEDQYTYSSAWFDLINPAPKLGRAAVSRGSLARLDQLPPKLAKDPLKFSAPQLPGFPDLFPVNFMIKPSLMAIGEAFYRMSGNYQGKIVNLTQFYHMLDITTGWQYAYGPAGFAQHQFLVPPDALEEFKGIIRWIQTQGQYSALNVFKLFGPGNKAPLSFPMKGWNVAMDFPNKPGVNEFLNELDNRAMEFGGRVYTAKDSRVSAEKFHKMYPRVDEWIATRRKADPHGVFASDMARRLELL</sequence>
<gene>
    <name evidence="4" type="ORF">EJ571_03775</name>
</gene>
<evidence type="ECO:0000313" key="5">
    <source>
        <dbReference type="Proteomes" id="UP000295627"/>
    </source>
</evidence>
<dbReference type="InterPro" id="IPR010031">
    <property type="entry name" value="FAD_lactone_oxidase-like"/>
</dbReference>
<organism evidence="4 5">
    <name type="scientific">Mycobacteroides franklinii</name>
    <dbReference type="NCBI Taxonomy" id="948102"/>
    <lineage>
        <taxon>Bacteria</taxon>
        <taxon>Bacillati</taxon>
        <taxon>Actinomycetota</taxon>
        <taxon>Actinomycetes</taxon>
        <taxon>Mycobacteriales</taxon>
        <taxon>Mycobacteriaceae</taxon>
        <taxon>Mycobacteroides</taxon>
    </lineage>
</organism>
<evidence type="ECO:0000259" key="3">
    <source>
        <dbReference type="PROSITE" id="PS51387"/>
    </source>
</evidence>
<dbReference type="InterPro" id="IPR016169">
    <property type="entry name" value="FAD-bd_PCMH_sub2"/>
</dbReference>
<dbReference type="InterPro" id="IPR016171">
    <property type="entry name" value="Vanillyl_alc_oxidase_C-sub2"/>
</dbReference>
<accession>A0A4R5PGY3</accession>
<dbReference type="GO" id="GO:0003885">
    <property type="term" value="F:D-arabinono-1,4-lactone oxidase activity"/>
    <property type="evidence" value="ECO:0007669"/>
    <property type="project" value="InterPro"/>
</dbReference>